<dbReference type="SUPFAM" id="SSF55846">
    <property type="entry name" value="N-acetylmuramoyl-L-alanine amidase-like"/>
    <property type="match status" value="1"/>
</dbReference>
<dbReference type="InterPro" id="IPR002477">
    <property type="entry name" value="Peptidoglycan-bd-like"/>
</dbReference>
<dbReference type="Pfam" id="PF01471">
    <property type="entry name" value="PG_binding_1"/>
    <property type="match status" value="1"/>
</dbReference>
<proteinExistence type="predicted"/>
<dbReference type="InterPro" id="IPR036505">
    <property type="entry name" value="Amidase/PGRP_sf"/>
</dbReference>
<dbReference type="SMART" id="SM00644">
    <property type="entry name" value="Ami_2"/>
    <property type="match status" value="1"/>
</dbReference>
<sequence length="334" mass="36832">MRLEICPPDLKIGEQQWQTQILALKMKTKMKSMAAATKSRMKTPPRMKICRPHSEEWSDMPQQLTWLATVLGNAGLKVAEVPGWQNRGRPSPMGTIKGVMCHHTVGPKNGNMPSLNVLINGRSGLPGPLAQLGLGRDGTFYIIAAGRCNHAGEGYWKGETNGNGCFIGIEAENTGGHRNPPGLNDPPFDPWPEVQLDAYRQGVAAILAHIGVSETMCCGHKEYRLPLGTKPDPHTIDMDLFRNEVRALMDGILSPRPPIKNRDSRDRPTIRRDGATNPKFLVEEVQKKIGFTGQQVDGKFGPSTEARVRQFQRDRNLVPDGIVGPKTWAALDLL</sequence>
<dbReference type="Proteomes" id="UP000199267">
    <property type="component" value="Unassembled WGS sequence"/>
</dbReference>
<evidence type="ECO:0000313" key="4">
    <source>
        <dbReference type="Proteomes" id="UP000199267"/>
    </source>
</evidence>
<evidence type="ECO:0000256" key="1">
    <source>
        <dbReference type="SAM" id="MobiDB-lite"/>
    </source>
</evidence>
<feature type="compositionally biased region" description="Basic and acidic residues" evidence="1">
    <location>
        <begin position="260"/>
        <end position="274"/>
    </location>
</feature>
<dbReference type="InterPro" id="IPR036365">
    <property type="entry name" value="PGBD-like_sf"/>
</dbReference>
<dbReference type="InterPro" id="IPR002502">
    <property type="entry name" value="Amidase_domain"/>
</dbReference>
<dbReference type="Gene3D" id="3.40.80.10">
    <property type="entry name" value="Peptidoglycan recognition protein-like"/>
    <property type="match status" value="1"/>
</dbReference>
<dbReference type="Pfam" id="PF01510">
    <property type="entry name" value="Amidase_2"/>
    <property type="match status" value="1"/>
</dbReference>
<dbReference type="InterPro" id="IPR036366">
    <property type="entry name" value="PGBDSf"/>
</dbReference>
<accession>A0A1H9PVY8</accession>
<feature type="region of interest" description="Disordered" evidence="1">
    <location>
        <begin position="253"/>
        <end position="274"/>
    </location>
</feature>
<dbReference type="AlphaFoldDB" id="A0A1H9PVY8"/>
<evidence type="ECO:0000259" key="2">
    <source>
        <dbReference type="SMART" id="SM00644"/>
    </source>
</evidence>
<organism evidence="3 4">
    <name type="scientific">Azotobacter beijerinckii</name>
    <dbReference type="NCBI Taxonomy" id="170623"/>
    <lineage>
        <taxon>Bacteria</taxon>
        <taxon>Pseudomonadati</taxon>
        <taxon>Pseudomonadota</taxon>
        <taxon>Gammaproteobacteria</taxon>
        <taxon>Pseudomonadales</taxon>
        <taxon>Pseudomonadaceae</taxon>
        <taxon>Azotobacter</taxon>
    </lineage>
</organism>
<dbReference type="GO" id="GO:0008745">
    <property type="term" value="F:N-acetylmuramoyl-L-alanine amidase activity"/>
    <property type="evidence" value="ECO:0007669"/>
    <property type="project" value="InterPro"/>
</dbReference>
<dbReference type="Gene3D" id="1.10.101.10">
    <property type="entry name" value="PGBD-like superfamily/PGBD"/>
    <property type="match status" value="1"/>
</dbReference>
<dbReference type="SUPFAM" id="SSF47090">
    <property type="entry name" value="PGBD-like"/>
    <property type="match status" value="1"/>
</dbReference>
<dbReference type="GO" id="GO:0009253">
    <property type="term" value="P:peptidoglycan catabolic process"/>
    <property type="evidence" value="ECO:0007669"/>
    <property type="project" value="InterPro"/>
</dbReference>
<reference evidence="3 4" key="1">
    <citation type="submission" date="2016-10" db="EMBL/GenBank/DDBJ databases">
        <authorList>
            <person name="de Groot N.N."/>
        </authorList>
    </citation>
    <scope>NUCLEOTIDE SEQUENCE [LARGE SCALE GENOMIC DNA]</scope>
    <source>
        <strain evidence="3 4">DSM 378</strain>
    </source>
</reference>
<protein>
    <submittedName>
        <fullName evidence="3">N-acetylmuramoyl-L-alanine amidase</fullName>
    </submittedName>
</protein>
<evidence type="ECO:0000313" key="3">
    <source>
        <dbReference type="EMBL" id="SER52436.1"/>
    </source>
</evidence>
<feature type="domain" description="N-acetylmuramoyl-L-alanine amidase" evidence="2">
    <location>
        <begin position="84"/>
        <end position="234"/>
    </location>
</feature>
<name>A0A1H9PVY8_9GAMM</name>
<gene>
    <name evidence="3" type="ORF">SAMN04244573_03790</name>
</gene>
<dbReference type="EMBL" id="FOFJ01000058">
    <property type="protein sequence ID" value="SER52436.1"/>
    <property type="molecule type" value="Genomic_DNA"/>
</dbReference>